<organism evidence="2 3">
    <name type="scientific">Herbaspirillum robiniae</name>
    <dbReference type="NCBI Taxonomy" id="2014887"/>
    <lineage>
        <taxon>Bacteria</taxon>
        <taxon>Pseudomonadati</taxon>
        <taxon>Pseudomonadota</taxon>
        <taxon>Betaproteobacteria</taxon>
        <taxon>Burkholderiales</taxon>
        <taxon>Oxalobacteraceae</taxon>
        <taxon>Herbaspirillum</taxon>
    </lineage>
</organism>
<dbReference type="SUPFAM" id="SSF51905">
    <property type="entry name" value="FAD/NAD(P)-binding domain"/>
    <property type="match status" value="2"/>
</dbReference>
<protein>
    <recommendedName>
        <fullName evidence="1">FAD-dependent urate hydroxylase HpyO/Asp monooxygenase CreE-like FAD/NAD(P)-binding domain-containing protein</fullName>
    </recommendedName>
</protein>
<evidence type="ECO:0000313" key="3">
    <source>
        <dbReference type="Proteomes" id="UP000197596"/>
    </source>
</evidence>
<dbReference type="Proteomes" id="UP000197596">
    <property type="component" value="Unassembled WGS sequence"/>
</dbReference>
<dbReference type="EMBL" id="NJGU01000001">
    <property type="protein sequence ID" value="OWY30630.1"/>
    <property type="molecule type" value="Genomic_DNA"/>
</dbReference>
<dbReference type="AlphaFoldDB" id="A0A246WU85"/>
<name>A0A246WU85_9BURK</name>
<sequence length="491" mass="53137">MPPSFAHFPTHMPEQISDLAIIGGGFAGAVTAIKLLRAVAAEGGQAPLSIRIIESRAEVGRGIAYSTDNDEHIVNGPAQLFGLYPERPAHLTEWLAANAARHGWTPPPGVDFAEAFPPRRVYGSYVQEELAQALRDAGPAASVEYVHGRALDLHTAGHGYDITLEDGRRLAASRVVLALGLFRNAGESFLSPAQRAALGRRYIDDVWNAHAWKDVRHEQDILIIGSSLTALDAAFNAQRAGFGGRFHALSRRGLLVQPRRQLAPWPDVLDGKRLPDTLRGLLQATRAARRAVKAAGADWQQLPPAIRPHVPALWDKASNADRKRFLRHIRPFWEISLHRAGPESGKQLDRLLAEGRLNRLAGRIRALRPAGDKVAVDWSPRGEDGVRTLLVDRVANAAGYEFDWLRIDDPLVRNLLARKLVRPHATGFGIDADPATGAVLAPGVSQPGSLFAVGHPLRGAVWESNSIAEQVAGAGNTALALAVTLQAVETL</sequence>
<dbReference type="Gene3D" id="3.50.50.60">
    <property type="entry name" value="FAD/NAD(P)-binding domain"/>
    <property type="match status" value="1"/>
</dbReference>
<dbReference type="InterPro" id="IPR038732">
    <property type="entry name" value="HpyO/CreE_NAD-binding"/>
</dbReference>
<dbReference type="InterPro" id="IPR036188">
    <property type="entry name" value="FAD/NAD-bd_sf"/>
</dbReference>
<reference evidence="2 3" key="1">
    <citation type="submission" date="2017-06" db="EMBL/GenBank/DDBJ databases">
        <title>Herbaspirillum phytohormonus sp. nov., isolated from the root nodule of Robinia pseudoacacia in lead-zinc mine.</title>
        <authorList>
            <person name="Fan M."/>
            <person name="Lin Y."/>
        </authorList>
    </citation>
    <scope>NUCLEOTIDE SEQUENCE [LARGE SCALE GENOMIC DNA]</scope>
    <source>
        <strain evidence="2 3">HZ10</strain>
    </source>
</reference>
<dbReference type="Pfam" id="PF13454">
    <property type="entry name" value="NAD_binding_9"/>
    <property type="match status" value="1"/>
</dbReference>
<dbReference type="PANTHER" id="PTHR40254">
    <property type="entry name" value="BLR0577 PROTEIN"/>
    <property type="match status" value="1"/>
</dbReference>
<accession>A0A246WU85</accession>
<proteinExistence type="predicted"/>
<dbReference type="InterPro" id="IPR052189">
    <property type="entry name" value="L-asp_N-monooxygenase_NS-form"/>
</dbReference>
<comment type="caution">
    <text evidence="2">The sequence shown here is derived from an EMBL/GenBank/DDBJ whole genome shotgun (WGS) entry which is preliminary data.</text>
</comment>
<evidence type="ECO:0000313" key="2">
    <source>
        <dbReference type="EMBL" id="OWY30630.1"/>
    </source>
</evidence>
<feature type="domain" description="FAD-dependent urate hydroxylase HpyO/Asp monooxygenase CreE-like FAD/NAD(P)-binding" evidence="1">
    <location>
        <begin position="20"/>
        <end position="181"/>
    </location>
</feature>
<dbReference type="PANTHER" id="PTHR40254:SF1">
    <property type="entry name" value="BLR0577 PROTEIN"/>
    <property type="match status" value="1"/>
</dbReference>
<evidence type="ECO:0000259" key="1">
    <source>
        <dbReference type="Pfam" id="PF13454"/>
    </source>
</evidence>
<gene>
    <name evidence="2" type="ORF">CEJ42_00680</name>
</gene>